<feature type="compositionally biased region" description="Polar residues" evidence="9">
    <location>
        <begin position="263"/>
        <end position="273"/>
    </location>
</feature>
<dbReference type="Proteomes" id="UP000039046">
    <property type="component" value="Unassembled WGS sequence"/>
</dbReference>
<evidence type="ECO:0000256" key="10">
    <source>
        <dbReference type="SAM" id="Phobius"/>
    </source>
</evidence>
<name>A0A0A1T724_9HYPO</name>
<accession>A0A0A1T724</accession>
<keyword evidence="13" id="KW-1185">Reference proteome</keyword>
<gene>
    <name evidence="12" type="ORF">VHEMI08568</name>
</gene>
<organism evidence="12 13">
    <name type="scientific">[Torrubiella] hemipterigena</name>
    <dbReference type="NCBI Taxonomy" id="1531966"/>
    <lineage>
        <taxon>Eukaryota</taxon>
        <taxon>Fungi</taxon>
        <taxon>Dikarya</taxon>
        <taxon>Ascomycota</taxon>
        <taxon>Pezizomycotina</taxon>
        <taxon>Sordariomycetes</taxon>
        <taxon>Hypocreomycetidae</taxon>
        <taxon>Hypocreales</taxon>
        <taxon>Clavicipitaceae</taxon>
        <taxon>Clavicipitaceae incertae sedis</taxon>
        <taxon>'Torrubiella' clade</taxon>
    </lineage>
</organism>
<keyword evidence="5 10" id="KW-1133">Transmembrane helix</keyword>
<reference evidence="12 13" key="1">
    <citation type="journal article" date="2015" name="Genome Announc.">
        <title>Draft Genome Sequence and Gene Annotation of the Entomopathogenic Fungus Verticillium hemipterigenum.</title>
        <authorList>
            <person name="Horn F."/>
            <person name="Habel A."/>
            <person name="Scharf D.H."/>
            <person name="Dworschak J."/>
            <person name="Brakhage A.A."/>
            <person name="Guthke R."/>
            <person name="Hertweck C."/>
            <person name="Linde J."/>
        </authorList>
    </citation>
    <scope>NUCLEOTIDE SEQUENCE [LARGE SCALE GENOMIC DNA]</scope>
</reference>
<dbReference type="GO" id="GO:0016746">
    <property type="term" value="F:acyltransferase activity"/>
    <property type="evidence" value="ECO:0007669"/>
    <property type="project" value="UniProtKB-KW"/>
</dbReference>
<dbReference type="SMART" id="SM00563">
    <property type="entry name" value="PlsC"/>
    <property type="match status" value="1"/>
</dbReference>
<dbReference type="PANTHER" id="PTHR23063:SF60">
    <property type="entry name" value="LYSOPHOSPHATIDIC ACID:OLEOYL-COA ACYLTRANSFERASE 1"/>
    <property type="match status" value="1"/>
</dbReference>
<dbReference type="OrthoDB" id="3851628at2759"/>
<feature type="region of interest" description="Disordered" evidence="9">
    <location>
        <begin position="260"/>
        <end position="282"/>
    </location>
</feature>
<dbReference type="AlphaFoldDB" id="A0A0A1T724"/>
<feature type="domain" description="Phospholipid/glycerol acyltransferase" evidence="11">
    <location>
        <begin position="105"/>
        <end position="217"/>
    </location>
</feature>
<dbReference type="GO" id="GO:0006629">
    <property type="term" value="P:lipid metabolic process"/>
    <property type="evidence" value="ECO:0007669"/>
    <property type="project" value="UniProtKB-KW"/>
</dbReference>
<evidence type="ECO:0000259" key="11">
    <source>
        <dbReference type="SMART" id="SM00563"/>
    </source>
</evidence>
<dbReference type="PANTHER" id="PTHR23063">
    <property type="entry name" value="PHOSPHOLIPID ACYLTRANSFERASE"/>
    <property type="match status" value="1"/>
</dbReference>
<dbReference type="SUPFAM" id="SSF69593">
    <property type="entry name" value="Glycerol-3-phosphate (1)-acyltransferase"/>
    <property type="match status" value="1"/>
</dbReference>
<evidence type="ECO:0000256" key="9">
    <source>
        <dbReference type="SAM" id="MobiDB-lite"/>
    </source>
</evidence>
<dbReference type="EMBL" id="CDHN01000005">
    <property type="protein sequence ID" value="CEJ92941.1"/>
    <property type="molecule type" value="Genomic_DNA"/>
</dbReference>
<evidence type="ECO:0000256" key="3">
    <source>
        <dbReference type="ARBA" id="ARBA00022679"/>
    </source>
</evidence>
<dbReference type="Pfam" id="PF01553">
    <property type="entry name" value="Acyltransferase"/>
    <property type="match status" value="1"/>
</dbReference>
<dbReference type="InterPro" id="IPR002123">
    <property type="entry name" value="Plipid/glycerol_acylTrfase"/>
</dbReference>
<evidence type="ECO:0000256" key="8">
    <source>
        <dbReference type="ARBA" id="ARBA00023315"/>
    </source>
</evidence>
<comment type="similarity">
    <text evidence="2">Belongs to the 1-acyl-sn-glycerol-3-phosphate acyltransferase family.</text>
</comment>
<evidence type="ECO:0000256" key="4">
    <source>
        <dbReference type="ARBA" id="ARBA00022692"/>
    </source>
</evidence>
<dbReference type="HOGENOM" id="CLU_048121_0_0_1"/>
<evidence type="ECO:0000313" key="12">
    <source>
        <dbReference type="EMBL" id="CEJ92941.1"/>
    </source>
</evidence>
<protein>
    <recommendedName>
        <fullName evidence="11">Phospholipid/glycerol acyltransferase domain-containing protein</fullName>
    </recommendedName>
</protein>
<evidence type="ECO:0000256" key="2">
    <source>
        <dbReference type="ARBA" id="ARBA00008655"/>
    </source>
</evidence>
<proteinExistence type="inferred from homology"/>
<evidence type="ECO:0000313" key="13">
    <source>
        <dbReference type="Proteomes" id="UP000039046"/>
    </source>
</evidence>
<keyword evidence="4 10" id="KW-0812">Transmembrane</keyword>
<comment type="subcellular location">
    <subcellularLocation>
        <location evidence="1">Membrane</location>
    </subcellularLocation>
</comment>
<keyword evidence="6" id="KW-0443">Lipid metabolism</keyword>
<dbReference type="GO" id="GO:0016020">
    <property type="term" value="C:membrane"/>
    <property type="evidence" value="ECO:0007669"/>
    <property type="project" value="UniProtKB-SubCell"/>
</dbReference>
<evidence type="ECO:0000256" key="7">
    <source>
        <dbReference type="ARBA" id="ARBA00023136"/>
    </source>
</evidence>
<evidence type="ECO:0000256" key="5">
    <source>
        <dbReference type="ARBA" id="ARBA00022989"/>
    </source>
</evidence>
<keyword evidence="3" id="KW-0808">Transferase</keyword>
<keyword evidence="7 10" id="KW-0472">Membrane</keyword>
<feature type="transmembrane region" description="Helical" evidence="10">
    <location>
        <begin position="26"/>
        <end position="54"/>
    </location>
</feature>
<keyword evidence="8" id="KW-0012">Acyltransferase</keyword>
<evidence type="ECO:0000256" key="1">
    <source>
        <dbReference type="ARBA" id="ARBA00004370"/>
    </source>
</evidence>
<evidence type="ECO:0000256" key="6">
    <source>
        <dbReference type="ARBA" id="ARBA00023098"/>
    </source>
</evidence>
<dbReference type="STRING" id="1531966.A0A0A1T724"/>
<sequence length="323" mass="35311">MEKYSQYRDRATGISPFLPVTTPLSAITAITHCVIFLFRLPFFFTLALSYFLIFQYLPLPVAARKIALWAMMAIPGIWWVDLQLDGVKRGTLADQPPQRFPHGGTVIAANFTSPIDAVYLAAVFDPIFTISYPGTRKVQRIGLLQAVVMALSPVYTSAPDESQLVHISDLLHEYPDRPIAIFPEGSTTNGKGILPFSLSLLDTPADTPIFPVSLRYTPGDVTTPVPGRWVSFLWNLLSRPTSLVRVRIAEATTNTAAAKANAPSISENGSSGLRNRAGGMTSEEQKVLDRIAEALARLGRVKRVGLTLQDKAAFVQAINSKKA</sequence>